<keyword evidence="3" id="KW-0732">Signal</keyword>
<dbReference type="PROSITE" id="PS00134">
    <property type="entry name" value="TRYPSIN_HIS"/>
    <property type="match status" value="1"/>
</dbReference>
<organism evidence="5 6">
    <name type="scientific">Solirubrobacter deserti</name>
    <dbReference type="NCBI Taxonomy" id="2282478"/>
    <lineage>
        <taxon>Bacteria</taxon>
        <taxon>Bacillati</taxon>
        <taxon>Actinomycetota</taxon>
        <taxon>Thermoleophilia</taxon>
        <taxon>Solirubrobacterales</taxon>
        <taxon>Solirubrobacteraceae</taxon>
        <taxon>Solirubrobacter</taxon>
    </lineage>
</organism>
<dbReference type="PROSITE" id="PS50240">
    <property type="entry name" value="TRYPSIN_DOM"/>
    <property type="match status" value="1"/>
</dbReference>
<evidence type="ECO:0000256" key="2">
    <source>
        <dbReference type="RuleBase" id="RU363034"/>
    </source>
</evidence>
<dbReference type="PANTHER" id="PTHR24252">
    <property type="entry name" value="ACROSIN-RELATED"/>
    <property type="match status" value="1"/>
</dbReference>
<sequence>MIRRLLLASATVASLALTAAPAHAIVGGSNAPAGAYPSIVEVKLAKSFLCTGTLVAPDWILTAGHCGSVTGSAVATPIAFPGPLIDVYIGGTTPGAGETVPVTRAIIPPDYLLTQGHDVTLLQLARPSAQAPTKVAGAADAGAWAPGTVGTIAGWGATSEGGDTPETLQHAQVPITGDDYCAGAYSAFDAETMVCAGYPEGGIDTCQGDSGGPLYGTTATGERRVVGATSFGEGCARPGKPGVYARVADTELRTWIASVAPAAVG</sequence>
<protein>
    <submittedName>
        <fullName evidence="5">Serine protease</fullName>
    </submittedName>
</protein>
<dbReference type="CDD" id="cd00190">
    <property type="entry name" value="Tryp_SPc"/>
    <property type="match status" value="1"/>
</dbReference>
<evidence type="ECO:0000259" key="4">
    <source>
        <dbReference type="PROSITE" id="PS50240"/>
    </source>
</evidence>
<dbReference type="GO" id="GO:0008233">
    <property type="term" value="F:peptidase activity"/>
    <property type="evidence" value="ECO:0007669"/>
    <property type="project" value="UniProtKB-KW"/>
</dbReference>
<dbReference type="RefSeq" id="WP_202956539.1">
    <property type="nucleotide sequence ID" value="NZ_JAPCID010000094.1"/>
</dbReference>
<evidence type="ECO:0000313" key="6">
    <source>
        <dbReference type="Proteomes" id="UP001147700"/>
    </source>
</evidence>
<dbReference type="InterPro" id="IPR009003">
    <property type="entry name" value="Peptidase_S1_PA"/>
</dbReference>
<dbReference type="InterPro" id="IPR018114">
    <property type="entry name" value="TRYPSIN_HIS"/>
</dbReference>
<reference evidence="5" key="1">
    <citation type="submission" date="2022-10" db="EMBL/GenBank/DDBJ databases">
        <title>The WGS of Solirubrobacter sp. CPCC 204708.</title>
        <authorList>
            <person name="Jiang Z."/>
        </authorList>
    </citation>
    <scope>NUCLEOTIDE SEQUENCE</scope>
    <source>
        <strain evidence="5">CPCC 204708</strain>
    </source>
</reference>
<keyword evidence="2" id="KW-0378">Hydrolase</keyword>
<evidence type="ECO:0000256" key="1">
    <source>
        <dbReference type="ARBA" id="ARBA00023157"/>
    </source>
</evidence>
<comment type="caution">
    <text evidence="5">The sequence shown here is derived from an EMBL/GenBank/DDBJ whole genome shotgun (WGS) entry which is preliminary data.</text>
</comment>
<evidence type="ECO:0000313" key="5">
    <source>
        <dbReference type="EMBL" id="MDA0142484.1"/>
    </source>
</evidence>
<gene>
    <name evidence="5" type="ORF">OJ962_33680</name>
</gene>
<dbReference type="InterPro" id="IPR001314">
    <property type="entry name" value="Peptidase_S1A"/>
</dbReference>
<dbReference type="SUPFAM" id="SSF50494">
    <property type="entry name" value="Trypsin-like serine proteases"/>
    <property type="match status" value="1"/>
</dbReference>
<dbReference type="InterPro" id="IPR001254">
    <property type="entry name" value="Trypsin_dom"/>
</dbReference>
<dbReference type="PRINTS" id="PR00722">
    <property type="entry name" value="CHYMOTRYPSIN"/>
</dbReference>
<dbReference type="PANTHER" id="PTHR24252:SF7">
    <property type="entry name" value="HYALIN"/>
    <property type="match status" value="1"/>
</dbReference>
<name>A0ABT4RV77_9ACTN</name>
<proteinExistence type="predicted"/>
<dbReference type="GO" id="GO:0006508">
    <property type="term" value="P:proteolysis"/>
    <property type="evidence" value="ECO:0007669"/>
    <property type="project" value="UniProtKB-KW"/>
</dbReference>
<keyword evidence="2" id="KW-0720">Serine protease</keyword>
<evidence type="ECO:0000256" key="3">
    <source>
        <dbReference type="SAM" id="SignalP"/>
    </source>
</evidence>
<keyword evidence="6" id="KW-1185">Reference proteome</keyword>
<dbReference type="Gene3D" id="2.40.10.10">
    <property type="entry name" value="Trypsin-like serine proteases"/>
    <property type="match status" value="1"/>
</dbReference>
<keyword evidence="1" id="KW-1015">Disulfide bond</keyword>
<dbReference type="Pfam" id="PF00089">
    <property type="entry name" value="Trypsin"/>
    <property type="match status" value="1"/>
</dbReference>
<dbReference type="InterPro" id="IPR033116">
    <property type="entry name" value="TRYPSIN_SER"/>
</dbReference>
<dbReference type="InterPro" id="IPR043504">
    <property type="entry name" value="Peptidase_S1_PA_chymotrypsin"/>
</dbReference>
<dbReference type="Proteomes" id="UP001147700">
    <property type="component" value="Unassembled WGS sequence"/>
</dbReference>
<feature type="chain" id="PRO_5047333801" evidence="3">
    <location>
        <begin position="25"/>
        <end position="265"/>
    </location>
</feature>
<accession>A0ABT4RV77</accession>
<feature type="domain" description="Peptidase S1" evidence="4">
    <location>
        <begin position="25"/>
        <end position="261"/>
    </location>
</feature>
<dbReference type="SMART" id="SM00020">
    <property type="entry name" value="Tryp_SPc"/>
    <property type="match status" value="1"/>
</dbReference>
<dbReference type="EMBL" id="JAPCID010000094">
    <property type="protein sequence ID" value="MDA0142484.1"/>
    <property type="molecule type" value="Genomic_DNA"/>
</dbReference>
<feature type="signal peptide" evidence="3">
    <location>
        <begin position="1"/>
        <end position="24"/>
    </location>
</feature>
<keyword evidence="2 5" id="KW-0645">Protease</keyword>
<dbReference type="PROSITE" id="PS00135">
    <property type="entry name" value="TRYPSIN_SER"/>
    <property type="match status" value="1"/>
</dbReference>